<evidence type="ECO:0000313" key="1">
    <source>
        <dbReference type="EMBL" id="KAK9135203.1"/>
    </source>
</evidence>
<reference evidence="1 2" key="1">
    <citation type="submission" date="2024-01" db="EMBL/GenBank/DDBJ databases">
        <title>Genome assemblies of Stephania.</title>
        <authorList>
            <person name="Yang L."/>
        </authorList>
    </citation>
    <scope>NUCLEOTIDE SEQUENCE [LARGE SCALE GENOMIC DNA]</scope>
    <source>
        <strain evidence="1">YNDBR</strain>
        <tissue evidence="1">Leaf</tissue>
    </source>
</reference>
<accession>A0AAP0P8N1</accession>
<organism evidence="1 2">
    <name type="scientific">Stephania yunnanensis</name>
    <dbReference type="NCBI Taxonomy" id="152371"/>
    <lineage>
        <taxon>Eukaryota</taxon>
        <taxon>Viridiplantae</taxon>
        <taxon>Streptophyta</taxon>
        <taxon>Embryophyta</taxon>
        <taxon>Tracheophyta</taxon>
        <taxon>Spermatophyta</taxon>
        <taxon>Magnoliopsida</taxon>
        <taxon>Ranunculales</taxon>
        <taxon>Menispermaceae</taxon>
        <taxon>Menispermoideae</taxon>
        <taxon>Cissampelideae</taxon>
        <taxon>Stephania</taxon>
    </lineage>
</organism>
<comment type="caution">
    <text evidence="1">The sequence shown here is derived from an EMBL/GenBank/DDBJ whole genome shotgun (WGS) entry which is preliminary data.</text>
</comment>
<keyword evidence="2" id="KW-1185">Reference proteome</keyword>
<dbReference type="Proteomes" id="UP001420932">
    <property type="component" value="Unassembled WGS sequence"/>
</dbReference>
<sequence>MSNLLNYNYKLTVDYLRAIGFGFDYDDYYNLILGLILQDEFGCALHELNKLLDKLHQFGNLVIDITMVQILVVNELFFLSSPLAGFANSVAYSLKSGVPLSRYTLIAFKVPKGCCICATQKMFDEMLHLDIRNWTAMTLAYVLVGEAKELAASNALIISCFALGTLESRSIESICVALANLLCSNKVPNGSTVAVISDIFFKLDKIFVDLLRKDSSMRETIALALLGLMNQNMIIVQS</sequence>
<evidence type="ECO:0000313" key="2">
    <source>
        <dbReference type="Proteomes" id="UP001420932"/>
    </source>
</evidence>
<dbReference type="EMBL" id="JBBNAF010000006">
    <property type="protein sequence ID" value="KAK9135203.1"/>
    <property type="molecule type" value="Genomic_DNA"/>
</dbReference>
<protein>
    <submittedName>
        <fullName evidence="1">Uncharacterized protein</fullName>
    </submittedName>
</protein>
<name>A0AAP0P8N1_9MAGN</name>
<gene>
    <name evidence="1" type="ORF">Syun_014533</name>
</gene>
<proteinExistence type="predicted"/>
<dbReference type="AlphaFoldDB" id="A0AAP0P8N1"/>